<protein>
    <submittedName>
        <fullName evidence="1">Uncharacterized protein</fullName>
    </submittedName>
</protein>
<name>A0A9Q0L353_9MAGN</name>
<dbReference type="OrthoDB" id="731074at2759"/>
<gene>
    <name evidence="1" type="ORF">NE237_031973</name>
</gene>
<dbReference type="EMBL" id="JAMYWD010000001">
    <property type="protein sequence ID" value="KAJ4981136.1"/>
    <property type="molecule type" value="Genomic_DNA"/>
</dbReference>
<evidence type="ECO:0000313" key="2">
    <source>
        <dbReference type="Proteomes" id="UP001141806"/>
    </source>
</evidence>
<dbReference type="PANTHER" id="PTHR31972">
    <property type="entry name" value="EXPRESSED PROTEIN"/>
    <property type="match status" value="1"/>
</dbReference>
<comment type="caution">
    <text evidence="1">The sequence shown here is derived from an EMBL/GenBank/DDBJ whole genome shotgun (WGS) entry which is preliminary data.</text>
</comment>
<keyword evidence="2" id="KW-1185">Reference proteome</keyword>
<sequence>MGQLREASGEKRTKEATTNKSSTQCTVMCVYRTKIAGISRIVNVIWYKNLINNSVNISVDDPGNENQYNCKIDLKPWHFWIKKGLKSFTVGEKIVDVFWDLRSAKFSGSPEPTGDYYVALVSDDELVLLLGDGKKEAYKKTKSKPSLIEAVLVCKQENVLGKKSFSTRAKFDERNKEQDIVVENSISGHRDPEMWISIDGIVMIHVRNLQWKFRGNQTVLVNKTPVQVFWDVHDWLFSSHGFGHGTFLFKPSSQEYGSDSDKEGSKISGDSNSCCGRGSRSGGSGYLSTQSCSPSPDFCLFLYAWKLV</sequence>
<evidence type="ECO:0000313" key="1">
    <source>
        <dbReference type="EMBL" id="KAJ4981136.1"/>
    </source>
</evidence>
<dbReference type="AlphaFoldDB" id="A0A9Q0L353"/>
<reference evidence="1" key="1">
    <citation type="journal article" date="2023" name="Plant J.">
        <title>The genome of the king protea, Protea cynaroides.</title>
        <authorList>
            <person name="Chang J."/>
            <person name="Duong T.A."/>
            <person name="Schoeman C."/>
            <person name="Ma X."/>
            <person name="Roodt D."/>
            <person name="Barker N."/>
            <person name="Li Z."/>
            <person name="Van de Peer Y."/>
            <person name="Mizrachi E."/>
        </authorList>
    </citation>
    <scope>NUCLEOTIDE SEQUENCE</scope>
    <source>
        <tissue evidence="1">Young leaves</tissue>
    </source>
</reference>
<organism evidence="1 2">
    <name type="scientific">Protea cynaroides</name>
    <dbReference type="NCBI Taxonomy" id="273540"/>
    <lineage>
        <taxon>Eukaryota</taxon>
        <taxon>Viridiplantae</taxon>
        <taxon>Streptophyta</taxon>
        <taxon>Embryophyta</taxon>
        <taxon>Tracheophyta</taxon>
        <taxon>Spermatophyta</taxon>
        <taxon>Magnoliopsida</taxon>
        <taxon>Proteales</taxon>
        <taxon>Proteaceae</taxon>
        <taxon>Protea</taxon>
    </lineage>
</organism>
<dbReference type="PANTHER" id="PTHR31972:SF2">
    <property type="entry name" value="DUF868 FAMILY PROTEIN (DUF868)"/>
    <property type="match status" value="1"/>
</dbReference>
<dbReference type="InterPro" id="IPR008586">
    <property type="entry name" value="DUF868_pln"/>
</dbReference>
<dbReference type="Pfam" id="PF05910">
    <property type="entry name" value="DUF868"/>
    <property type="match status" value="1"/>
</dbReference>
<dbReference type="Proteomes" id="UP001141806">
    <property type="component" value="Unassembled WGS sequence"/>
</dbReference>
<proteinExistence type="predicted"/>
<accession>A0A9Q0L353</accession>